<dbReference type="Proteomes" id="UP000247810">
    <property type="component" value="Unassembled WGS sequence"/>
</dbReference>
<gene>
    <name evidence="1" type="ORF">BO71DRAFT_466819</name>
</gene>
<name>A0A319DL62_9EURO</name>
<protein>
    <submittedName>
        <fullName evidence="1">Uncharacterized protein</fullName>
    </submittedName>
</protein>
<dbReference type="EMBL" id="KZ826065">
    <property type="protein sequence ID" value="PYH88798.1"/>
    <property type="molecule type" value="Genomic_DNA"/>
</dbReference>
<organism evidence="1 2">
    <name type="scientific">Aspergillus ellipticus CBS 707.79</name>
    <dbReference type="NCBI Taxonomy" id="1448320"/>
    <lineage>
        <taxon>Eukaryota</taxon>
        <taxon>Fungi</taxon>
        <taxon>Dikarya</taxon>
        <taxon>Ascomycota</taxon>
        <taxon>Pezizomycotina</taxon>
        <taxon>Eurotiomycetes</taxon>
        <taxon>Eurotiomycetidae</taxon>
        <taxon>Eurotiales</taxon>
        <taxon>Aspergillaceae</taxon>
        <taxon>Aspergillus</taxon>
        <taxon>Aspergillus subgen. Circumdati</taxon>
    </lineage>
</organism>
<dbReference type="VEuPathDB" id="FungiDB:BO71DRAFT_466819"/>
<sequence>MYNTAAKKTLYIKKLAEVFSLIIFKNSKISIFSNTANSLKILNYSIFTRSTRWLDNRYLFIADLIKKNIIKILYISGNINPADGFTKLLESEAFGSFRTLLGITES</sequence>
<reference evidence="1 2" key="1">
    <citation type="submission" date="2018-02" db="EMBL/GenBank/DDBJ databases">
        <title>The genomes of Aspergillus section Nigri reveals drivers in fungal speciation.</title>
        <authorList>
            <consortium name="DOE Joint Genome Institute"/>
            <person name="Vesth T.C."/>
            <person name="Nybo J."/>
            <person name="Theobald S."/>
            <person name="Brandl J."/>
            <person name="Frisvad J.C."/>
            <person name="Nielsen K.F."/>
            <person name="Lyhne E.K."/>
            <person name="Kogle M.E."/>
            <person name="Kuo A."/>
            <person name="Riley R."/>
            <person name="Clum A."/>
            <person name="Nolan M."/>
            <person name="Lipzen A."/>
            <person name="Salamov A."/>
            <person name="Henrissat B."/>
            <person name="Wiebenga A."/>
            <person name="De vries R.P."/>
            <person name="Grigoriev I.V."/>
            <person name="Mortensen U.H."/>
            <person name="Andersen M.R."/>
            <person name="Baker S.E."/>
        </authorList>
    </citation>
    <scope>NUCLEOTIDE SEQUENCE [LARGE SCALE GENOMIC DNA]</scope>
    <source>
        <strain evidence="1 2">CBS 707.79</strain>
    </source>
</reference>
<evidence type="ECO:0000313" key="1">
    <source>
        <dbReference type="EMBL" id="PYH88798.1"/>
    </source>
</evidence>
<proteinExistence type="predicted"/>
<dbReference type="AlphaFoldDB" id="A0A319DL62"/>
<feature type="non-terminal residue" evidence="1">
    <location>
        <position position="106"/>
    </location>
</feature>
<dbReference type="OrthoDB" id="4362974at2759"/>
<evidence type="ECO:0000313" key="2">
    <source>
        <dbReference type="Proteomes" id="UP000247810"/>
    </source>
</evidence>
<accession>A0A319DL62</accession>
<keyword evidence="2" id="KW-1185">Reference proteome</keyword>